<organism evidence="1 2">
    <name type="scientific">Catenovulum agarivorans DS-2</name>
    <dbReference type="NCBI Taxonomy" id="1328313"/>
    <lineage>
        <taxon>Bacteria</taxon>
        <taxon>Pseudomonadati</taxon>
        <taxon>Pseudomonadota</taxon>
        <taxon>Gammaproteobacteria</taxon>
        <taxon>Alteromonadales</taxon>
        <taxon>Alteromonadaceae</taxon>
        <taxon>Catenovulum</taxon>
    </lineage>
</organism>
<comment type="caution">
    <text evidence="1">The sequence shown here is derived from an EMBL/GenBank/DDBJ whole genome shotgun (WGS) entry which is preliminary data.</text>
</comment>
<dbReference type="EMBL" id="ARZY01000046">
    <property type="protein sequence ID" value="EWH08456.1"/>
    <property type="molecule type" value="Genomic_DNA"/>
</dbReference>
<name>W7Q8X0_9ALTE</name>
<protein>
    <submittedName>
        <fullName evidence="1">Uncharacterized protein</fullName>
    </submittedName>
</protein>
<dbReference type="OrthoDB" id="6387037at2"/>
<keyword evidence="2" id="KW-1185">Reference proteome</keyword>
<gene>
    <name evidence="1" type="ORF">DS2_17352</name>
</gene>
<dbReference type="Proteomes" id="UP000019276">
    <property type="component" value="Unassembled WGS sequence"/>
</dbReference>
<evidence type="ECO:0000313" key="2">
    <source>
        <dbReference type="Proteomes" id="UP000019276"/>
    </source>
</evidence>
<sequence length="88" mass="10295">MLKLTVFPQTLNPDKTICLTVPVYFSWQLKAGDFVSVDCIMGKTCQGMVSKICQDQNKLTFVQVQCRETQHCIGWFLLKKVRKQYWLF</sequence>
<accession>W7Q8X0</accession>
<reference evidence="1 2" key="1">
    <citation type="journal article" date="2014" name="Genome Announc.">
        <title>Draft Genome Sequence of the Agar-Degrading Bacterium Catenovulum sp. Strain DS-2, Isolated from Intestines of Haliotis diversicolor.</title>
        <authorList>
            <person name="Shan D."/>
            <person name="Li X."/>
            <person name="Gu Z."/>
            <person name="Wei G."/>
            <person name="Gao Z."/>
            <person name="Shao Z."/>
        </authorList>
    </citation>
    <scope>NUCLEOTIDE SEQUENCE [LARGE SCALE GENOMIC DNA]</scope>
    <source>
        <strain evidence="1 2">DS-2</strain>
    </source>
</reference>
<dbReference type="AlphaFoldDB" id="W7Q8X0"/>
<dbReference type="RefSeq" id="WP_035016235.1">
    <property type="nucleotide sequence ID" value="NZ_ARZY01000046.1"/>
</dbReference>
<evidence type="ECO:0000313" key="1">
    <source>
        <dbReference type="EMBL" id="EWH08456.1"/>
    </source>
</evidence>
<proteinExistence type="predicted"/>